<dbReference type="GO" id="GO:0005634">
    <property type="term" value="C:nucleus"/>
    <property type="evidence" value="ECO:0007669"/>
    <property type="project" value="TreeGrafter"/>
</dbReference>
<sequence length="675" mass="75519">RMNAFERKKAEEEAKKRREEAETAAVLKEYEEEFDPDDGMSANIADYGAASNSTVPPRGGFSSGAPGRRHFTGNMRNSGPGSLGPVPPMRNSGPGSLGPMPSMRNSGPGSLGPPPSSMRNSGPGSLGGPPSLSKKRTRDDSSSDPDTGSNNRRSRIAPEFREAEKEEEQEEEEERRAAPKPTVRVSNLPPKTLVPTVKSLFTKRFNVLDVHSDPPTGPSTGERKSAAMIVVLEGGTPQGEVDTFTATLNNRYMNRGYYLKANRHFASSSLTQGPRDTAQLFGRQLVKSVTSQFAPHTFNRQSDRYEVQVKIPSDLKKIKLINKTVEKVIKYGAAFEALLMTQHYAINDEKWAFLWDARSSEGVYYRFRIWSIVSGYSARQLAAGRGGRRSEPQPVEVFNYQNTFWQPPRDSLKFEWATSLDDFVSDPDYDSSSDDDSENEGRPRKFNRGGAPAPDMLSEQKHLNPYDKAQLIWLLTGLPTTTGQLAKAHIAAVMVFTVSHAERGIDEIVRILINNVEKPYAMTSANQRRQQRIFDEFGPEDYEMDTDEAKFKRESKARREKEELQMSKLIGLFCISDILSASATASIPGTWKIRGLFEKALLERKVFTKLARLDRDLDMGKIKADKWKRSVNGILSQWASWGTFSKDNHRKMVEAFANPILTAEEKEAEAKRAKE</sequence>
<evidence type="ECO:0000313" key="5">
    <source>
        <dbReference type="EMBL" id="KAF2196928.1"/>
    </source>
</evidence>
<dbReference type="SUPFAM" id="SSF109905">
    <property type="entry name" value="Surp module (SWAP domain)"/>
    <property type="match status" value="1"/>
</dbReference>
<feature type="non-terminal residue" evidence="5">
    <location>
        <position position="675"/>
    </location>
</feature>
<evidence type="ECO:0000259" key="3">
    <source>
        <dbReference type="PROSITE" id="PS50128"/>
    </source>
</evidence>
<keyword evidence="1" id="KW-0694">RNA-binding</keyword>
<gene>
    <name evidence="5" type="ORF">GQ43DRAFT_360713</name>
</gene>
<feature type="compositionally biased region" description="Basic and acidic residues" evidence="2">
    <location>
        <begin position="1"/>
        <end position="21"/>
    </location>
</feature>
<keyword evidence="6" id="KW-1185">Reference proteome</keyword>
<feature type="region of interest" description="Disordered" evidence="2">
    <location>
        <begin position="425"/>
        <end position="459"/>
    </location>
</feature>
<protein>
    <recommendedName>
        <fullName evidence="7">CID domain-containing protein</fullName>
    </recommendedName>
</protein>
<dbReference type="PROSITE" id="PS50128">
    <property type="entry name" value="SURP"/>
    <property type="match status" value="1"/>
</dbReference>
<dbReference type="Pfam" id="PF01805">
    <property type="entry name" value="Surp"/>
    <property type="match status" value="1"/>
</dbReference>
<evidence type="ECO:0000256" key="1">
    <source>
        <dbReference type="ARBA" id="ARBA00022884"/>
    </source>
</evidence>
<dbReference type="InterPro" id="IPR006569">
    <property type="entry name" value="CID_dom"/>
</dbReference>
<dbReference type="PANTHER" id="PTHR23140">
    <property type="entry name" value="RNA PROCESSING PROTEIN LD23810P"/>
    <property type="match status" value="1"/>
</dbReference>
<feature type="domain" description="CID" evidence="4">
    <location>
        <begin position="463"/>
        <end position="660"/>
    </location>
</feature>
<dbReference type="PROSITE" id="PS51391">
    <property type="entry name" value="CID"/>
    <property type="match status" value="1"/>
</dbReference>
<comment type="caution">
    <text evidence="5">The sequence shown here is derived from an EMBL/GenBank/DDBJ whole genome shotgun (WGS) entry which is preliminary data.</text>
</comment>
<dbReference type="GO" id="GO:0003723">
    <property type="term" value="F:RNA binding"/>
    <property type="evidence" value="ECO:0007669"/>
    <property type="project" value="UniProtKB-KW"/>
</dbReference>
<feature type="non-terminal residue" evidence="5">
    <location>
        <position position="1"/>
    </location>
</feature>
<evidence type="ECO:0008006" key="7">
    <source>
        <dbReference type="Google" id="ProtNLM"/>
    </source>
</evidence>
<dbReference type="InterPro" id="IPR051485">
    <property type="entry name" value="SR-CTD_assoc_factor"/>
</dbReference>
<dbReference type="InterPro" id="IPR008942">
    <property type="entry name" value="ENTH_VHS"/>
</dbReference>
<evidence type="ECO:0000313" key="6">
    <source>
        <dbReference type="Proteomes" id="UP000799536"/>
    </source>
</evidence>
<reference evidence="5" key="1">
    <citation type="journal article" date="2020" name="Stud. Mycol.">
        <title>101 Dothideomycetes genomes: a test case for predicting lifestyles and emergence of pathogens.</title>
        <authorList>
            <person name="Haridas S."/>
            <person name="Albert R."/>
            <person name="Binder M."/>
            <person name="Bloem J."/>
            <person name="Labutti K."/>
            <person name="Salamov A."/>
            <person name="Andreopoulos B."/>
            <person name="Baker S."/>
            <person name="Barry K."/>
            <person name="Bills G."/>
            <person name="Bluhm B."/>
            <person name="Cannon C."/>
            <person name="Castanera R."/>
            <person name="Culley D."/>
            <person name="Daum C."/>
            <person name="Ezra D."/>
            <person name="Gonzalez J."/>
            <person name="Henrissat B."/>
            <person name="Kuo A."/>
            <person name="Liang C."/>
            <person name="Lipzen A."/>
            <person name="Lutzoni F."/>
            <person name="Magnuson J."/>
            <person name="Mondo S."/>
            <person name="Nolan M."/>
            <person name="Ohm R."/>
            <person name="Pangilinan J."/>
            <person name="Park H.-J."/>
            <person name="Ramirez L."/>
            <person name="Alfaro M."/>
            <person name="Sun H."/>
            <person name="Tritt A."/>
            <person name="Yoshinaga Y."/>
            <person name="Zwiers L.-H."/>
            <person name="Turgeon B."/>
            <person name="Goodwin S."/>
            <person name="Spatafora J."/>
            <person name="Crous P."/>
            <person name="Grigoriev I."/>
        </authorList>
    </citation>
    <scope>NUCLEOTIDE SEQUENCE</scope>
    <source>
        <strain evidence="5">ATCC 74209</strain>
    </source>
</reference>
<evidence type="ECO:0000259" key="4">
    <source>
        <dbReference type="PROSITE" id="PS51391"/>
    </source>
</evidence>
<dbReference type="PANTHER" id="PTHR23140:SF0">
    <property type="entry name" value="U2 SNRNP-ASSOCIATED SURP MOTIF-CONTAINING PROTEIN"/>
    <property type="match status" value="1"/>
</dbReference>
<accession>A0A9P4MRF1</accession>
<dbReference type="EMBL" id="ML994303">
    <property type="protein sequence ID" value="KAF2196928.1"/>
    <property type="molecule type" value="Genomic_DNA"/>
</dbReference>
<feature type="compositionally biased region" description="Acidic residues" evidence="2">
    <location>
        <begin position="425"/>
        <end position="438"/>
    </location>
</feature>
<name>A0A9P4MRF1_9PLEO</name>
<dbReference type="InterPro" id="IPR000061">
    <property type="entry name" value="Surp"/>
</dbReference>
<dbReference type="InterPro" id="IPR035967">
    <property type="entry name" value="SWAP/Surp_sf"/>
</dbReference>
<dbReference type="GO" id="GO:0006396">
    <property type="term" value="P:RNA processing"/>
    <property type="evidence" value="ECO:0007669"/>
    <property type="project" value="InterPro"/>
</dbReference>
<dbReference type="AlphaFoldDB" id="A0A9P4MRF1"/>
<evidence type="ECO:0000256" key="2">
    <source>
        <dbReference type="SAM" id="MobiDB-lite"/>
    </source>
</evidence>
<dbReference type="Gene3D" id="1.25.40.90">
    <property type="match status" value="1"/>
</dbReference>
<organism evidence="5 6">
    <name type="scientific">Delitschia confertaspora ATCC 74209</name>
    <dbReference type="NCBI Taxonomy" id="1513339"/>
    <lineage>
        <taxon>Eukaryota</taxon>
        <taxon>Fungi</taxon>
        <taxon>Dikarya</taxon>
        <taxon>Ascomycota</taxon>
        <taxon>Pezizomycotina</taxon>
        <taxon>Dothideomycetes</taxon>
        <taxon>Pleosporomycetidae</taxon>
        <taxon>Pleosporales</taxon>
        <taxon>Delitschiaceae</taxon>
        <taxon>Delitschia</taxon>
    </lineage>
</organism>
<dbReference type="Gene3D" id="1.10.10.790">
    <property type="entry name" value="Surp module"/>
    <property type="match status" value="1"/>
</dbReference>
<proteinExistence type="predicted"/>
<feature type="region of interest" description="Disordered" evidence="2">
    <location>
        <begin position="1"/>
        <end position="190"/>
    </location>
</feature>
<feature type="domain" description="SURP motif" evidence="3">
    <location>
        <begin position="320"/>
        <end position="365"/>
    </location>
</feature>
<dbReference type="Proteomes" id="UP000799536">
    <property type="component" value="Unassembled WGS sequence"/>
</dbReference>
<dbReference type="OrthoDB" id="377209at2759"/>
<dbReference type="SMART" id="SM00648">
    <property type="entry name" value="SWAP"/>
    <property type="match status" value="1"/>
</dbReference>